<evidence type="ECO:0000256" key="2">
    <source>
        <dbReference type="ARBA" id="ARBA00023163"/>
    </source>
</evidence>
<name>A0A848D7L5_9BIFI</name>
<organism evidence="3 4">
    <name type="scientific">Bifidobacterium boum</name>
    <dbReference type="NCBI Taxonomy" id="78343"/>
    <lineage>
        <taxon>Bacteria</taxon>
        <taxon>Bacillati</taxon>
        <taxon>Actinomycetota</taxon>
        <taxon>Actinomycetes</taxon>
        <taxon>Bifidobacteriales</taxon>
        <taxon>Bifidobacteriaceae</taxon>
        <taxon>Bifidobacterium</taxon>
    </lineage>
</organism>
<gene>
    <name evidence="3" type="ORF">HF843_01905</name>
</gene>
<comment type="caution">
    <text evidence="3">The sequence shown here is derived from an EMBL/GenBank/DDBJ whole genome shotgun (WGS) entry which is preliminary data.</text>
</comment>
<evidence type="ECO:0000256" key="1">
    <source>
        <dbReference type="ARBA" id="ARBA00023015"/>
    </source>
</evidence>
<dbReference type="Pfam" id="PF04703">
    <property type="entry name" value="FaeA"/>
    <property type="match status" value="1"/>
</dbReference>
<sequence>MKEERHHGRGDFRLTNSGVTRKAAEHLGLSEHSARKYADELSQYGLIDFTHR</sequence>
<dbReference type="GO" id="GO:0006355">
    <property type="term" value="P:regulation of DNA-templated transcription"/>
    <property type="evidence" value="ECO:0007669"/>
    <property type="project" value="InterPro"/>
</dbReference>
<proteinExistence type="predicted"/>
<dbReference type="AlphaFoldDB" id="A0A848D7L5"/>
<protein>
    <submittedName>
        <fullName evidence="3">Uncharacterized protein</fullName>
    </submittedName>
</protein>
<accession>A0A848D7L5</accession>
<dbReference type="InterPro" id="IPR006793">
    <property type="entry name" value="FaeA"/>
</dbReference>
<dbReference type="RefSeq" id="WP_168973186.1">
    <property type="nucleotide sequence ID" value="NZ_JABAGJ010000002.1"/>
</dbReference>
<evidence type="ECO:0000313" key="3">
    <source>
        <dbReference type="EMBL" id="NMF01951.1"/>
    </source>
</evidence>
<reference evidence="3 4" key="1">
    <citation type="submission" date="2020-04" db="EMBL/GenBank/DDBJ databases">
        <authorList>
            <person name="Hitch T.C.A."/>
            <person name="Wylensek D."/>
            <person name="Clavel T."/>
        </authorList>
    </citation>
    <scope>NUCLEOTIDE SEQUENCE [LARGE SCALE GENOMIC DNA]</scope>
    <source>
        <strain evidence="3 4">WCA-130-P53-4B</strain>
    </source>
</reference>
<keyword evidence="2" id="KW-0804">Transcription</keyword>
<evidence type="ECO:0000313" key="4">
    <source>
        <dbReference type="Proteomes" id="UP000583419"/>
    </source>
</evidence>
<dbReference type="EMBL" id="JABAGJ010000002">
    <property type="protein sequence ID" value="NMF01951.1"/>
    <property type="molecule type" value="Genomic_DNA"/>
</dbReference>
<keyword evidence="1" id="KW-0805">Transcription regulation</keyword>
<dbReference type="Proteomes" id="UP000583419">
    <property type="component" value="Unassembled WGS sequence"/>
</dbReference>